<feature type="domain" description="Spermatogenesis-associated protein 20-like TRX" evidence="1">
    <location>
        <begin position="7"/>
        <end position="168"/>
    </location>
</feature>
<evidence type="ECO:0000259" key="1">
    <source>
        <dbReference type="Pfam" id="PF03190"/>
    </source>
</evidence>
<dbReference type="InterPro" id="IPR012341">
    <property type="entry name" value="6hp_glycosidase-like_sf"/>
</dbReference>
<dbReference type="PANTHER" id="PTHR42899:SF1">
    <property type="entry name" value="SPERMATOGENESIS-ASSOCIATED PROTEIN 20"/>
    <property type="match status" value="1"/>
</dbReference>
<proteinExistence type="predicted"/>
<gene>
    <name evidence="2" type="ORF">ACFQNG_17810</name>
</gene>
<comment type="caution">
    <text evidence="2">The sequence shown here is derived from an EMBL/GenBank/DDBJ whole genome shotgun (WGS) entry which is preliminary data.</text>
</comment>
<dbReference type="SUPFAM" id="SSF48208">
    <property type="entry name" value="Six-hairpin glycosidases"/>
    <property type="match status" value="1"/>
</dbReference>
<dbReference type="Pfam" id="PF03190">
    <property type="entry name" value="Thioredox_DsbH"/>
    <property type="match status" value="1"/>
</dbReference>
<dbReference type="RefSeq" id="WP_379867134.1">
    <property type="nucleotide sequence ID" value="NZ_JBHTBW010000063.1"/>
</dbReference>
<dbReference type="PIRSF" id="PIRSF006402">
    <property type="entry name" value="UCP006402_thioredoxin"/>
    <property type="match status" value="1"/>
</dbReference>
<accession>A0ABW2RPM8</accession>
<dbReference type="SUPFAM" id="SSF52833">
    <property type="entry name" value="Thioredoxin-like"/>
    <property type="match status" value="1"/>
</dbReference>
<dbReference type="Gene3D" id="1.50.10.10">
    <property type="match status" value="2"/>
</dbReference>
<evidence type="ECO:0000313" key="3">
    <source>
        <dbReference type="Proteomes" id="UP001596500"/>
    </source>
</evidence>
<dbReference type="InterPro" id="IPR024705">
    <property type="entry name" value="Ssp411"/>
</dbReference>
<organism evidence="2 3">
    <name type="scientific">Laceyella putida</name>
    <dbReference type="NCBI Taxonomy" id="110101"/>
    <lineage>
        <taxon>Bacteria</taxon>
        <taxon>Bacillati</taxon>
        <taxon>Bacillota</taxon>
        <taxon>Bacilli</taxon>
        <taxon>Bacillales</taxon>
        <taxon>Thermoactinomycetaceae</taxon>
        <taxon>Laceyella</taxon>
    </lineage>
</organism>
<name>A0ABW2RPM8_9BACL</name>
<dbReference type="EMBL" id="JBHTBW010000063">
    <property type="protein sequence ID" value="MFC7442928.1"/>
    <property type="molecule type" value="Genomic_DNA"/>
</dbReference>
<keyword evidence="3" id="KW-1185">Reference proteome</keyword>
<dbReference type="InterPro" id="IPR008928">
    <property type="entry name" value="6-hairpin_glycosidase_sf"/>
</dbReference>
<reference evidence="3" key="1">
    <citation type="journal article" date="2019" name="Int. J. Syst. Evol. Microbiol.">
        <title>The Global Catalogue of Microorganisms (GCM) 10K type strain sequencing project: providing services to taxonomists for standard genome sequencing and annotation.</title>
        <authorList>
            <consortium name="The Broad Institute Genomics Platform"/>
            <consortium name="The Broad Institute Genome Sequencing Center for Infectious Disease"/>
            <person name="Wu L."/>
            <person name="Ma J."/>
        </authorList>
    </citation>
    <scope>NUCLEOTIDE SEQUENCE [LARGE SCALE GENOMIC DNA]</scope>
    <source>
        <strain evidence="3">CGMCC 1.12942</strain>
    </source>
</reference>
<dbReference type="InterPro" id="IPR004879">
    <property type="entry name" value="Ssp411-like_TRX"/>
</dbReference>
<dbReference type="InterPro" id="IPR036249">
    <property type="entry name" value="Thioredoxin-like_sf"/>
</dbReference>
<dbReference type="Gene3D" id="3.40.30.10">
    <property type="entry name" value="Glutaredoxin"/>
    <property type="match status" value="1"/>
</dbReference>
<dbReference type="Proteomes" id="UP001596500">
    <property type="component" value="Unassembled WGS sequence"/>
</dbReference>
<dbReference type="PANTHER" id="PTHR42899">
    <property type="entry name" value="SPERMATOGENESIS-ASSOCIATED PROTEIN 20"/>
    <property type="match status" value="1"/>
</dbReference>
<dbReference type="CDD" id="cd02955">
    <property type="entry name" value="SSP411"/>
    <property type="match status" value="1"/>
</dbReference>
<evidence type="ECO:0000313" key="2">
    <source>
        <dbReference type="EMBL" id="MFC7442928.1"/>
    </source>
</evidence>
<sequence length="692" mass="78552">MNQNRQPNRLAREKSPYLLQHAYNPVDWYPWGDEAFQKAKAEDKPIFLSIGYSTCHWCHVMERESFEDEEVAAILNEHYVSIKVDREERPDVDHIYMTVCQAMAGHGGWPLTIIMTPEQKPFFAGTYFPKEEKYGRIGLKSLLKKVAALWKEERARATEMGDRVVEAVRQYLNPAEEGDWSEGVFDHAFEQFASQFDDVYGGFGEAPKFPRPHDLLFLLRYWKSTGEEEALHMVTHTLDCMRQGGIYDHLGYGFSRYSVDREWLVPHFEKMLYDNALLAIAYLEAYQATQDEKYAQVAREIFQYVLRDMTSPDGGFYSAEDADSEGEEGKFYVWTPDEIAAVLGEEDAALFSACFGVMEEGNFEHGTTVLHQIGFNLEEAAKDQGVTPDELAAKLNRMREQLFEAREEREHPHKDDKILTSWNGLMIAALARGARVLDEMMYAEAAGEAVLFIKDKLMREDGRLLARYRDGEAAHLGYLDDYAFLVWGLMELYEATFQAGYLELALTLTRRMIALFGDPDAGGFYFYGRDAESLLVRPKEIYDGATPSGNSVATYNLLRLARLTMDEELTRAAERQMKAFAKAVDSSPISHSFFLVALQFAHGPGKEIVISGHPNDGATKEMIRVVQRAYLPEAVIALSPRGEMPTTMKFMTPSVLEKPADADGPLVFICENFACQRPIQDVKELTEKLASS</sequence>
<protein>
    <submittedName>
        <fullName evidence="2">Thioredoxin domain-containing protein</fullName>
    </submittedName>
</protein>